<keyword evidence="4 9" id="KW-0732">Signal</keyword>
<evidence type="ECO:0000256" key="6">
    <source>
        <dbReference type="ARBA" id="ARBA00023136"/>
    </source>
</evidence>
<dbReference type="AlphaFoldDB" id="A0A151ZAF7"/>
<evidence type="ECO:0000256" key="1">
    <source>
        <dbReference type="ARBA" id="ARBA00004479"/>
    </source>
</evidence>
<dbReference type="Proteomes" id="UP000076078">
    <property type="component" value="Unassembled WGS sequence"/>
</dbReference>
<comment type="subcellular location">
    <subcellularLocation>
        <location evidence="1 7">Membrane</location>
        <topology evidence="1 7">Single-pass type I membrane protein</topology>
    </subcellularLocation>
</comment>
<evidence type="ECO:0000256" key="9">
    <source>
        <dbReference type="SAM" id="SignalP"/>
    </source>
</evidence>
<evidence type="ECO:0000313" key="11">
    <source>
        <dbReference type="EMBL" id="KYQ90923.1"/>
    </source>
</evidence>
<reference evidence="11 12" key="1">
    <citation type="submission" date="2015-12" db="EMBL/GenBank/DDBJ databases">
        <title>Dictyostelia acquired genes for synthesis and detection of signals that induce cell-type specialization by lateral gene transfer from prokaryotes.</title>
        <authorList>
            <person name="Gloeckner G."/>
            <person name="Schaap P."/>
        </authorList>
    </citation>
    <scope>NUCLEOTIDE SEQUENCE [LARGE SCALE GENOMIC DNA]</scope>
    <source>
        <strain evidence="11 12">TK</strain>
    </source>
</reference>
<dbReference type="InterPro" id="IPR009038">
    <property type="entry name" value="GOLD_dom"/>
</dbReference>
<evidence type="ECO:0000256" key="8">
    <source>
        <dbReference type="SAM" id="Phobius"/>
    </source>
</evidence>
<dbReference type="FunCoup" id="A0A151ZAF7">
    <property type="interactions" value="915"/>
</dbReference>
<name>A0A151ZAF7_TIELA</name>
<dbReference type="PANTHER" id="PTHR22811">
    <property type="entry name" value="TRANSMEMBRANE EMP24 DOMAIN-CONTAINING PROTEIN"/>
    <property type="match status" value="1"/>
</dbReference>
<dbReference type="Pfam" id="PF01105">
    <property type="entry name" value="EMP24_GP25L"/>
    <property type="match status" value="1"/>
</dbReference>
<dbReference type="PROSITE" id="PS50866">
    <property type="entry name" value="GOLD"/>
    <property type="match status" value="1"/>
</dbReference>
<feature type="transmembrane region" description="Helical" evidence="8">
    <location>
        <begin position="190"/>
        <end position="212"/>
    </location>
</feature>
<evidence type="ECO:0000256" key="7">
    <source>
        <dbReference type="RuleBase" id="RU003827"/>
    </source>
</evidence>
<evidence type="ECO:0000256" key="5">
    <source>
        <dbReference type="ARBA" id="ARBA00022989"/>
    </source>
</evidence>
<dbReference type="InParanoid" id="A0A151ZAF7"/>
<dbReference type="EMBL" id="LODT01000035">
    <property type="protein sequence ID" value="KYQ90923.1"/>
    <property type="molecule type" value="Genomic_DNA"/>
</dbReference>
<sequence length="222" mass="25491">MKSNFIILSLFILFTIQYAHSFMFEVRPGPDEKCIIEEFRADTLVNGDYEVSDKITKNLAYPSELVMNSMSMRFSIRDPRTGLLFDKNDAKKGSFSFTAQEAGEYFFCFQDSYIPGAPIMPLGRTVSLNMKTGIEANDFSDVVTKGQLQPSEVELKKIEEVVDKIKEEILYMRGREETMRNTNESTNARVAWLTALCLFVLIGTAGFQITYLKRYFKQRKLI</sequence>
<comment type="caution">
    <text evidence="11">The sequence shown here is derived from an EMBL/GenBank/DDBJ whole genome shotgun (WGS) entry which is preliminary data.</text>
</comment>
<dbReference type="OMA" id="TKDFAFM"/>
<feature type="domain" description="GOLD" evidence="10">
    <location>
        <begin position="32"/>
        <end position="157"/>
    </location>
</feature>
<dbReference type="OrthoDB" id="1929172at2759"/>
<accession>A0A151ZAF7</accession>
<organism evidence="11 12">
    <name type="scientific">Tieghemostelium lacteum</name>
    <name type="common">Slime mold</name>
    <name type="synonym">Dictyostelium lacteum</name>
    <dbReference type="NCBI Taxonomy" id="361077"/>
    <lineage>
        <taxon>Eukaryota</taxon>
        <taxon>Amoebozoa</taxon>
        <taxon>Evosea</taxon>
        <taxon>Eumycetozoa</taxon>
        <taxon>Dictyostelia</taxon>
        <taxon>Dictyosteliales</taxon>
        <taxon>Raperosteliaceae</taxon>
        <taxon>Tieghemostelium</taxon>
    </lineage>
</organism>
<evidence type="ECO:0000313" key="12">
    <source>
        <dbReference type="Proteomes" id="UP000076078"/>
    </source>
</evidence>
<feature type="signal peptide" evidence="9">
    <location>
        <begin position="1"/>
        <end position="21"/>
    </location>
</feature>
<dbReference type="SMART" id="SM01190">
    <property type="entry name" value="EMP24_GP25L"/>
    <property type="match status" value="1"/>
</dbReference>
<dbReference type="STRING" id="361077.A0A151ZAF7"/>
<evidence type="ECO:0000256" key="4">
    <source>
        <dbReference type="ARBA" id="ARBA00022729"/>
    </source>
</evidence>
<proteinExistence type="inferred from homology"/>
<keyword evidence="3 7" id="KW-0812">Transmembrane</keyword>
<feature type="chain" id="PRO_5007593074" evidence="9">
    <location>
        <begin position="22"/>
        <end position="222"/>
    </location>
</feature>
<evidence type="ECO:0000259" key="10">
    <source>
        <dbReference type="PROSITE" id="PS50866"/>
    </source>
</evidence>
<keyword evidence="12" id="KW-1185">Reference proteome</keyword>
<evidence type="ECO:0000256" key="2">
    <source>
        <dbReference type="ARBA" id="ARBA00007104"/>
    </source>
</evidence>
<keyword evidence="6 8" id="KW-0472">Membrane</keyword>
<dbReference type="GO" id="GO:0016020">
    <property type="term" value="C:membrane"/>
    <property type="evidence" value="ECO:0007669"/>
    <property type="project" value="UniProtKB-SubCell"/>
</dbReference>
<comment type="similarity">
    <text evidence="2 7">Belongs to the EMP24/GP25L family.</text>
</comment>
<gene>
    <name evidence="11" type="ORF">DLAC_07798</name>
</gene>
<evidence type="ECO:0000256" key="3">
    <source>
        <dbReference type="ARBA" id="ARBA00022692"/>
    </source>
</evidence>
<protein>
    <submittedName>
        <fullName evidence="11">Emp24/gp25L/p24 family protein</fullName>
    </submittedName>
</protein>
<keyword evidence="5 8" id="KW-1133">Transmembrane helix</keyword>
<dbReference type="InterPro" id="IPR015720">
    <property type="entry name" value="Emp24-like"/>
</dbReference>